<dbReference type="SUPFAM" id="SSF53167">
    <property type="entry name" value="Purine and uridine phosphorylases"/>
    <property type="match status" value="1"/>
</dbReference>
<dbReference type="GO" id="GO:0004850">
    <property type="term" value="F:uridine phosphorylase activity"/>
    <property type="evidence" value="ECO:0007669"/>
    <property type="project" value="UniProtKB-EC"/>
</dbReference>
<dbReference type="EC" id="2.4.2.3" evidence="2"/>
<dbReference type="InterPro" id="IPR000845">
    <property type="entry name" value="Nucleoside_phosphorylase_d"/>
</dbReference>
<protein>
    <recommendedName>
        <fullName evidence="3">Uridine phosphorylase</fullName>
        <ecNumber evidence="2">2.4.2.3</ecNumber>
    </recommendedName>
</protein>
<organism evidence="8 9">
    <name type="scientific">Alkalispirochaeta sphaeroplastigenens</name>
    <dbReference type="NCBI Taxonomy" id="1187066"/>
    <lineage>
        <taxon>Bacteria</taxon>
        <taxon>Pseudomonadati</taxon>
        <taxon>Spirochaetota</taxon>
        <taxon>Spirochaetia</taxon>
        <taxon>Spirochaetales</taxon>
        <taxon>Spirochaetaceae</taxon>
        <taxon>Alkalispirochaeta</taxon>
    </lineage>
</organism>
<comment type="catalytic activity">
    <reaction evidence="6">
        <text>uridine + phosphate = alpha-D-ribose 1-phosphate + uracil</text>
        <dbReference type="Rhea" id="RHEA:24388"/>
        <dbReference type="ChEBI" id="CHEBI:16704"/>
        <dbReference type="ChEBI" id="CHEBI:17568"/>
        <dbReference type="ChEBI" id="CHEBI:43474"/>
        <dbReference type="ChEBI" id="CHEBI:57720"/>
        <dbReference type="EC" id="2.4.2.3"/>
    </reaction>
</comment>
<dbReference type="EMBL" id="LPWH01000003">
    <property type="protein sequence ID" value="POR05400.1"/>
    <property type="molecule type" value="Genomic_DNA"/>
</dbReference>
<evidence type="ECO:0000256" key="3">
    <source>
        <dbReference type="ARBA" id="ARBA00021980"/>
    </source>
</evidence>
<dbReference type="Gene3D" id="3.40.50.1580">
    <property type="entry name" value="Nucleoside phosphorylase domain"/>
    <property type="match status" value="1"/>
</dbReference>
<dbReference type="GO" id="GO:0004731">
    <property type="term" value="F:purine-nucleoside phosphorylase activity"/>
    <property type="evidence" value="ECO:0007669"/>
    <property type="project" value="InterPro"/>
</dbReference>
<dbReference type="AlphaFoldDB" id="A0A2S4K0V1"/>
<dbReference type="GO" id="GO:0005829">
    <property type="term" value="C:cytosol"/>
    <property type="evidence" value="ECO:0007669"/>
    <property type="project" value="TreeGrafter"/>
</dbReference>
<dbReference type="NCBIfam" id="TIGR00107">
    <property type="entry name" value="deoD"/>
    <property type="match status" value="1"/>
</dbReference>
<keyword evidence="4" id="KW-0328">Glycosyltransferase</keyword>
<dbReference type="InterPro" id="IPR018016">
    <property type="entry name" value="Nucleoside_phosphorylase_CS"/>
</dbReference>
<dbReference type="PROSITE" id="PS01232">
    <property type="entry name" value="PNP_UDP_1"/>
    <property type="match status" value="1"/>
</dbReference>
<evidence type="ECO:0000313" key="8">
    <source>
        <dbReference type="EMBL" id="POR05400.1"/>
    </source>
</evidence>
<dbReference type="InterPro" id="IPR035994">
    <property type="entry name" value="Nucleoside_phosphorylase_sf"/>
</dbReference>
<evidence type="ECO:0000313" key="9">
    <source>
        <dbReference type="Proteomes" id="UP000237350"/>
    </source>
</evidence>
<dbReference type="PANTHER" id="PTHR43691">
    <property type="entry name" value="URIDINE PHOSPHORYLASE"/>
    <property type="match status" value="1"/>
</dbReference>
<gene>
    <name evidence="8" type="ORF">AU468_01355</name>
</gene>
<feature type="domain" description="Nucleoside phosphorylase" evidence="7">
    <location>
        <begin position="16"/>
        <end position="233"/>
    </location>
</feature>
<reference evidence="9" key="1">
    <citation type="submission" date="2015-12" db="EMBL/GenBank/DDBJ databases">
        <authorList>
            <person name="Lodha T.D."/>
            <person name="Chintalapati S."/>
            <person name="Chintalapati V.R."/>
            <person name="Sravanthi T."/>
        </authorList>
    </citation>
    <scope>NUCLEOTIDE SEQUENCE [LARGE SCALE GENOMIC DNA]</scope>
    <source>
        <strain evidence="9">JC133</strain>
    </source>
</reference>
<dbReference type="Proteomes" id="UP000237350">
    <property type="component" value="Unassembled WGS sequence"/>
</dbReference>
<evidence type="ECO:0000256" key="6">
    <source>
        <dbReference type="ARBA" id="ARBA00048447"/>
    </source>
</evidence>
<evidence type="ECO:0000256" key="2">
    <source>
        <dbReference type="ARBA" id="ARBA00011888"/>
    </source>
</evidence>
<dbReference type="OrthoDB" id="9782889at2"/>
<comment type="similarity">
    <text evidence="1">Belongs to the PNP/UDP phosphorylase family.</text>
</comment>
<dbReference type="GO" id="GO:0006152">
    <property type="term" value="P:purine nucleoside catabolic process"/>
    <property type="evidence" value="ECO:0007669"/>
    <property type="project" value="TreeGrafter"/>
</dbReference>
<evidence type="ECO:0000256" key="5">
    <source>
        <dbReference type="ARBA" id="ARBA00022679"/>
    </source>
</evidence>
<evidence type="ECO:0000256" key="1">
    <source>
        <dbReference type="ARBA" id="ARBA00010456"/>
    </source>
</evidence>
<dbReference type="PANTHER" id="PTHR43691:SF11">
    <property type="entry name" value="FI09636P-RELATED"/>
    <property type="match status" value="1"/>
</dbReference>
<dbReference type="RefSeq" id="WP_051075299.1">
    <property type="nucleotide sequence ID" value="NZ_LPWH01000003.1"/>
</dbReference>
<dbReference type="CDD" id="cd09006">
    <property type="entry name" value="PNP_EcPNPI-like"/>
    <property type="match status" value="1"/>
</dbReference>
<evidence type="ECO:0000256" key="4">
    <source>
        <dbReference type="ARBA" id="ARBA00022676"/>
    </source>
</evidence>
<comment type="caution">
    <text evidence="8">The sequence shown here is derived from an EMBL/GenBank/DDBJ whole genome shotgun (WGS) entry which is preliminary data.</text>
</comment>
<dbReference type="NCBIfam" id="NF004489">
    <property type="entry name" value="PRK05819.1"/>
    <property type="match status" value="1"/>
</dbReference>
<evidence type="ECO:0000259" key="7">
    <source>
        <dbReference type="Pfam" id="PF01048"/>
    </source>
</evidence>
<accession>A0A2S4K0V1</accession>
<sequence length="243" mass="26626">MSIHIGAQPGEIAETVLMPGDPLRAAFVAENWLSEVHQYNSVRGMLGFTGLWKGERISVQGSGMGMPSMAIYATELMRFFGVQRLIRIGSCGAMQSEIALRELILAISASTNSAMNRSRFGGMDYAATASWSLFRKALAVVEEQGIPFHAGSILSSDTFYDDDPSQWKVWARHGVLAVEMEANQLYTLAARHGREALALLTVSDSLVQEKELSAEDRQTGFHQMVEVALEVARRAQGEVSGRE</sequence>
<keyword evidence="9" id="KW-1185">Reference proteome</keyword>
<dbReference type="Pfam" id="PF01048">
    <property type="entry name" value="PNP_UDP_1"/>
    <property type="match status" value="1"/>
</dbReference>
<keyword evidence="5" id="KW-0808">Transferase</keyword>
<dbReference type="HAMAP" id="MF_01627">
    <property type="entry name" value="Pur_nucleosid_phosp"/>
    <property type="match status" value="1"/>
</dbReference>
<name>A0A2S4K0V1_9SPIO</name>
<proteinExistence type="inferred from homology"/>
<dbReference type="InterPro" id="IPR004402">
    <property type="entry name" value="DeoD-type"/>
</dbReference>